<evidence type="ECO:0000256" key="1">
    <source>
        <dbReference type="SAM" id="MobiDB-lite"/>
    </source>
</evidence>
<accession>X6MBS6</accession>
<evidence type="ECO:0000313" key="4">
    <source>
        <dbReference type="Proteomes" id="UP000023152"/>
    </source>
</evidence>
<feature type="region of interest" description="Disordered" evidence="1">
    <location>
        <begin position="143"/>
        <end position="184"/>
    </location>
</feature>
<feature type="compositionally biased region" description="Basic and acidic residues" evidence="1">
    <location>
        <begin position="209"/>
        <end position="231"/>
    </location>
</feature>
<keyword evidence="4" id="KW-1185">Reference proteome</keyword>
<gene>
    <name evidence="3" type="ORF">RFI_25918</name>
</gene>
<feature type="compositionally biased region" description="Low complexity" evidence="1">
    <location>
        <begin position="327"/>
        <end position="336"/>
    </location>
</feature>
<evidence type="ECO:0000256" key="2">
    <source>
        <dbReference type="SAM" id="Phobius"/>
    </source>
</evidence>
<name>X6MBS6_RETFI</name>
<protein>
    <submittedName>
        <fullName evidence="3">Guanylyl cyclase</fullName>
    </submittedName>
</protein>
<dbReference type="Proteomes" id="UP000023152">
    <property type="component" value="Unassembled WGS sequence"/>
</dbReference>
<feature type="compositionally biased region" description="Low complexity" evidence="1">
    <location>
        <begin position="152"/>
        <end position="184"/>
    </location>
</feature>
<proteinExistence type="predicted"/>
<dbReference type="AlphaFoldDB" id="X6MBS6"/>
<feature type="non-terminal residue" evidence="3">
    <location>
        <position position="1"/>
    </location>
</feature>
<keyword evidence="2" id="KW-0812">Transmembrane</keyword>
<keyword evidence="2" id="KW-0472">Membrane</keyword>
<comment type="caution">
    <text evidence="3">The sequence shown here is derived from an EMBL/GenBank/DDBJ whole genome shotgun (WGS) entry which is preliminary data.</text>
</comment>
<keyword evidence="2" id="KW-1133">Transmembrane helix</keyword>
<sequence>GNGNGNGNGNEEDDSNSCVYSAYKSRVELHHYLGFFCNGVVSEIPLVEEQYTELLIVNPTVSLYQRILKGPHRILPTHKFQPLWRQSSVHHSTREQELIEKMLECHIDMLSQINEMKHKYHKRALHLQDQNFDKTLKVKNTSKTLTSPNTVSGSVPIWKGSSSSSSSSSSNVTVTSGPSSLSNSTSSILLQSLVQPSPSKKITKKKMKEKKEKDKDKEKEKDKDKDMIKTDKTHYIDNNNRTSALTNNSFPGYVSANTNLGAFPIATDGFNVLPFTVLLFHFYFILFYFIWLFKKTNANDNPNPNPAFMNNSPWINKQLAHSNPTISSSSQSQVQHSIKKKNLLL</sequence>
<organism evidence="3 4">
    <name type="scientific">Reticulomyxa filosa</name>
    <dbReference type="NCBI Taxonomy" id="46433"/>
    <lineage>
        <taxon>Eukaryota</taxon>
        <taxon>Sar</taxon>
        <taxon>Rhizaria</taxon>
        <taxon>Retaria</taxon>
        <taxon>Foraminifera</taxon>
        <taxon>Monothalamids</taxon>
        <taxon>Reticulomyxidae</taxon>
        <taxon>Reticulomyxa</taxon>
    </lineage>
</organism>
<feature type="transmembrane region" description="Helical" evidence="2">
    <location>
        <begin position="272"/>
        <end position="293"/>
    </location>
</feature>
<reference evidence="3 4" key="1">
    <citation type="journal article" date="2013" name="Curr. Biol.">
        <title>The Genome of the Foraminiferan Reticulomyxa filosa.</title>
        <authorList>
            <person name="Glockner G."/>
            <person name="Hulsmann N."/>
            <person name="Schleicher M."/>
            <person name="Noegel A.A."/>
            <person name="Eichinger L."/>
            <person name="Gallinger C."/>
            <person name="Pawlowski J."/>
            <person name="Sierra R."/>
            <person name="Euteneuer U."/>
            <person name="Pillet L."/>
            <person name="Moustafa A."/>
            <person name="Platzer M."/>
            <person name="Groth M."/>
            <person name="Szafranski K."/>
            <person name="Schliwa M."/>
        </authorList>
    </citation>
    <scope>NUCLEOTIDE SEQUENCE [LARGE SCALE GENOMIC DNA]</scope>
</reference>
<dbReference type="EMBL" id="ASPP01022449">
    <property type="protein sequence ID" value="ETO11458.1"/>
    <property type="molecule type" value="Genomic_DNA"/>
</dbReference>
<feature type="region of interest" description="Disordered" evidence="1">
    <location>
        <begin position="199"/>
        <end position="231"/>
    </location>
</feature>
<evidence type="ECO:0000313" key="3">
    <source>
        <dbReference type="EMBL" id="ETO11458.1"/>
    </source>
</evidence>
<feature type="region of interest" description="Disordered" evidence="1">
    <location>
        <begin position="322"/>
        <end position="345"/>
    </location>
</feature>